<evidence type="ECO:0000313" key="2">
    <source>
        <dbReference type="EMBL" id="TBU64015.1"/>
    </source>
</evidence>
<accession>A0A4Q9P857</accession>
<keyword evidence="3" id="KW-1185">Reference proteome</keyword>
<dbReference type="Proteomes" id="UP000292082">
    <property type="component" value="Unassembled WGS sequence"/>
</dbReference>
<dbReference type="AlphaFoldDB" id="A0A4Q9P857"/>
<feature type="region of interest" description="Disordered" evidence="1">
    <location>
        <begin position="227"/>
        <end position="304"/>
    </location>
</feature>
<name>A0A4Q9P857_9APHY</name>
<gene>
    <name evidence="2" type="ORF">BD310DRAFT_462085</name>
</gene>
<evidence type="ECO:0000313" key="3">
    <source>
        <dbReference type="Proteomes" id="UP000292082"/>
    </source>
</evidence>
<proteinExistence type="predicted"/>
<feature type="compositionally biased region" description="Low complexity" evidence="1">
    <location>
        <begin position="227"/>
        <end position="238"/>
    </location>
</feature>
<feature type="compositionally biased region" description="Polar residues" evidence="1">
    <location>
        <begin position="1"/>
        <end position="10"/>
    </location>
</feature>
<evidence type="ECO:0000256" key="1">
    <source>
        <dbReference type="SAM" id="MobiDB-lite"/>
    </source>
</evidence>
<feature type="compositionally biased region" description="Polar residues" evidence="1">
    <location>
        <begin position="246"/>
        <end position="260"/>
    </location>
</feature>
<dbReference type="STRING" id="114155.A0A4Q9P857"/>
<organism evidence="2 3">
    <name type="scientific">Dichomitus squalens</name>
    <dbReference type="NCBI Taxonomy" id="114155"/>
    <lineage>
        <taxon>Eukaryota</taxon>
        <taxon>Fungi</taxon>
        <taxon>Dikarya</taxon>
        <taxon>Basidiomycota</taxon>
        <taxon>Agaricomycotina</taxon>
        <taxon>Agaricomycetes</taxon>
        <taxon>Polyporales</taxon>
        <taxon>Polyporaceae</taxon>
        <taxon>Dichomitus</taxon>
    </lineage>
</organism>
<feature type="compositionally biased region" description="Low complexity" evidence="1">
    <location>
        <begin position="25"/>
        <end position="37"/>
    </location>
</feature>
<reference evidence="2 3" key="1">
    <citation type="submission" date="2019-01" db="EMBL/GenBank/DDBJ databases">
        <title>Draft genome sequences of three monokaryotic isolates of the white-rot basidiomycete fungus Dichomitus squalens.</title>
        <authorList>
            <consortium name="DOE Joint Genome Institute"/>
            <person name="Lopez S.C."/>
            <person name="Andreopoulos B."/>
            <person name="Pangilinan J."/>
            <person name="Lipzen A."/>
            <person name="Riley R."/>
            <person name="Ahrendt S."/>
            <person name="Ng V."/>
            <person name="Barry K."/>
            <person name="Daum C."/>
            <person name="Grigoriev I.V."/>
            <person name="Hilden K.S."/>
            <person name="Makela M.R."/>
            <person name="de Vries R.P."/>
        </authorList>
    </citation>
    <scope>NUCLEOTIDE SEQUENCE [LARGE SCALE GENOMIC DNA]</scope>
    <source>
        <strain evidence="2 3">CBS 464.89</strain>
    </source>
</reference>
<sequence length="627" mass="70101">MSSSELSNALNPHVVVQRPRRRQYPTTNPANPLATPAVRHAQVPQPTAPHRSELELAMVPQEPPPPTQAAPVIQPPPPPPRHAPPVVHELYRVIASAKNAATAESRRRIAWEREQEARAAQVQAQMEQRLETVQQELSMLKAYISMHPSLAPPAEVQERSFGTIPTTARIEPVSPAPEPFSHSPMPHASLASQHISVAQPMPMFVQGASSRPLSAHGTDALYVIQESPSPSVSAPTPSIYAFQGPLTPQSDGSPTNSRTATPELGRDTRKRPRRVLEDDTDYSSDSEDSDAPPTDRPLRRKNGHDDRCLTIHHALRIHIRKMMKLKHGEDLPASAFEGVIPAVTEPVRFVWTRTTKQSAVNATMKKRIVSDIKANRHKYKHVPDNDFQKKTLEAAFEQVFTTLRQKYKSQGDATAASKLQRREDHKALKARRLHRKKTKLANRTEARNNVGAFSQPAFDSALQQDCMSSEESDGEEPAPMGGSTETMQVFRTRGLSWRSSRLLRFYAILDNQDRIDKSFRPKRGVGRRVRREGPPKDGFFLPPKGVARWMVSQKWIREMEAVRPDLTDILRELVVDPAEPEAEDARILLGPDETSDEEVVQAQPQAAYYGHVSDTSYSLYNALQPVL</sequence>
<dbReference type="EMBL" id="ML145087">
    <property type="protein sequence ID" value="TBU64015.1"/>
    <property type="molecule type" value="Genomic_DNA"/>
</dbReference>
<protein>
    <submittedName>
        <fullName evidence="2">Uncharacterized protein</fullName>
    </submittedName>
</protein>
<feature type="region of interest" description="Disordered" evidence="1">
    <location>
        <begin position="1"/>
        <end position="49"/>
    </location>
</feature>
<feature type="compositionally biased region" description="Acidic residues" evidence="1">
    <location>
        <begin position="278"/>
        <end position="290"/>
    </location>
</feature>